<keyword evidence="13" id="KW-1185">Reference proteome</keyword>
<evidence type="ECO:0000256" key="5">
    <source>
        <dbReference type="ARBA" id="ARBA00022975"/>
    </source>
</evidence>
<dbReference type="Gene3D" id="3.40.50.1370">
    <property type="entry name" value="Aspartate/ornithine carbamoyltransferase"/>
    <property type="match status" value="2"/>
</dbReference>
<organism evidence="12 13">
    <name type="scientific">Liquorilactobacillus vini DSM 20605</name>
    <dbReference type="NCBI Taxonomy" id="1133569"/>
    <lineage>
        <taxon>Bacteria</taxon>
        <taxon>Bacillati</taxon>
        <taxon>Bacillota</taxon>
        <taxon>Bacilli</taxon>
        <taxon>Lactobacillales</taxon>
        <taxon>Lactobacillaceae</taxon>
        <taxon>Liquorilactobacillus</taxon>
    </lineage>
</organism>
<dbReference type="GO" id="GO:0016597">
    <property type="term" value="F:amino acid binding"/>
    <property type="evidence" value="ECO:0007669"/>
    <property type="project" value="InterPro"/>
</dbReference>
<keyword evidence="5" id="KW-0665">Pyrimidine biosynthesis</keyword>
<comment type="function">
    <text evidence="6">Catalyzes the condensation of carbamoyl phosphate and aspartate to form carbamoyl aspartate and inorganic phosphate, the committed step in the de novo pyrimidine nucleotide biosynthesis pathway.</text>
</comment>
<evidence type="ECO:0000256" key="2">
    <source>
        <dbReference type="ARBA" id="ARBA00008896"/>
    </source>
</evidence>
<dbReference type="PANTHER" id="PTHR45753:SF6">
    <property type="entry name" value="ASPARTATE CARBAMOYLTRANSFERASE"/>
    <property type="match status" value="1"/>
</dbReference>
<gene>
    <name evidence="12" type="ORF">FD21_GL000387</name>
</gene>
<evidence type="ECO:0000259" key="10">
    <source>
        <dbReference type="Pfam" id="PF00185"/>
    </source>
</evidence>
<dbReference type="GO" id="GO:0006207">
    <property type="term" value="P:'de novo' pyrimidine nucleobase biosynthetic process"/>
    <property type="evidence" value="ECO:0007669"/>
    <property type="project" value="InterPro"/>
</dbReference>
<evidence type="ECO:0000256" key="3">
    <source>
        <dbReference type="ARBA" id="ARBA00013008"/>
    </source>
</evidence>
<evidence type="ECO:0000256" key="8">
    <source>
        <dbReference type="NCBIfam" id="TIGR00670"/>
    </source>
</evidence>
<dbReference type="NCBIfam" id="TIGR00670">
    <property type="entry name" value="asp_carb_tr"/>
    <property type="match status" value="1"/>
</dbReference>
<comment type="catalytic activity">
    <reaction evidence="7">
        <text>carbamoyl phosphate + L-aspartate = N-carbamoyl-L-aspartate + phosphate + H(+)</text>
        <dbReference type="Rhea" id="RHEA:20013"/>
        <dbReference type="ChEBI" id="CHEBI:15378"/>
        <dbReference type="ChEBI" id="CHEBI:29991"/>
        <dbReference type="ChEBI" id="CHEBI:32814"/>
        <dbReference type="ChEBI" id="CHEBI:43474"/>
        <dbReference type="ChEBI" id="CHEBI:58228"/>
        <dbReference type="EC" id="2.1.3.2"/>
    </reaction>
</comment>
<dbReference type="Pfam" id="PF00185">
    <property type="entry name" value="OTCace"/>
    <property type="match status" value="1"/>
</dbReference>
<proteinExistence type="inferred from homology"/>
<dbReference type="PANTHER" id="PTHR45753">
    <property type="entry name" value="ORNITHINE CARBAMOYLTRANSFERASE, MITOCHONDRIAL"/>
    <property type="match status" value="1"/>
</dbReference>
<evidence type="ECO:0000256" key="7">
    <source>
        <dbReference type="ARBA" id="ARBA00048859"/>
    </source>
</evidence>
<dbReference type="NCBIfam" id="NF002032">
    <property type="entry name" value="PRK00856.1"/>
    <property type="match status" value="1"/>
</dbReference>
<evidence type="ECO:0000256" key="1">
    <source>
        <dbReference type="ARBA" id="ARBA00004852"/>
    </source>
</evidence>
<dbReference type="InterPro" id="IPR036901">
    <property type="entry name" value="Asp/Orn_carbamoylTrfase_sf"/>
</dbReference>
<comment type="similarity">
    <text evidence="2">Belongs to the aspartate/ornithine carbamoyltransferase superfamily. ATCase family.</text>
</comment>
<dbReference type="GO" id="GO:0044205">
    <property type="term" value="P:'de novo' UMP biosynthetic process"/>
    <property type="evidence" value="ECO:0007669"/>
    <property type="project" value="UniProtKB-UniPathway"/>
</dbReference>
<keyword evidence="4 9" id="KW-0808">Transferase</keyword>
<sequence length="251" mass="28201">MAESKLGLTAIPFDPAASSMQKGETLYDTLLTLNSIGVDLAVIRHSQNGYYRNLINLSANSQLNLGIVNAGDGSGQHPSQSLLDMLTIYQQFGHFDGLKIAIVGDLTNSRVARSNMQLLTRLGAEVYFSGPEYWYDQQEFSQYGQYLPIDQLIGQMDVMMLLRVQHERHANESQFDAQNYHQKYGLTNARYQQMKDKAIIMHPGPINRGIEIDSKLVEAPKSRFAQQMKNGVFMRMAMLEAVINGRHLGGR</sequence>
<evidence type="ECO:0000256" key="6">
    <source>
        <dbReference type="ARBA" id="ARBA00043884"/>
    </source>
</evidence>
<dbReference type="PRINTS" id="PR00101">
    <property type="entry name" value="ATCASE"/>
</dbReference>
<dbReference type="InterPro" id="IPR006131">
    <property type="entry name" value="Asp_carbamoyltransf_Asp/Orn-bd"/>
</dbReference>
<evidence type="ECO:0000256" key="4">
    <source>
        <dbReference type="ARBA" id="ARBA00022679"/>
    </source>
</evidence>
<dbReference type="GO" id="GO:0004070">
    <property type="term" value="F:aspartate carbamoyltransferase activity"/>
    <property type="evidence" value="ECO:0007669"/>
    <property type="project" value="UniProtKB-UniRule"/>
</dbReference>
<dbReference type="GO" id="GO:0006520">
    <property type="term" value="P:amino acid metabolic process"/>
    <property type="evidence" value="ECO:0007669"/>
    <property type="project" value="InterPro"/>
</dbReference>
<dbReference type="InterPro" id="IPR006130">
    <property type="entry name" value="Asp/Orn_carbamoylTrfase"/>
</dbReference>
<comment type="pathway">
    <text evidence="1">Pyrimidine metabolism; UMP biosynthesis via de novo pathway; (S)-dihydroorotate from bicarbonate: step 2/3.</text>
</comment>
<dbReference type="eggNOG" id="COG0540">
    <property type="taxonomic scope" value="Bacteria"/>
</dbReference>
<dbReference type="FunFam" id="3.40.50.1370:FF:000011">
    <property type="entry name" value="Aspartate carbamoyltransferase"/>
    <property type="match status" value="1"/>
</dbReference>
<accession>A0A0R2CL91</accession>
<dbReference type="Pfam" id="PF02729">
    <property type="entry name" value="OTCace_N"/>
    <property type="match status" value="1"/>
</dbReference>
<evidence type="ECO:0000259" key="11">
    <source>
        <dbReference type="Pfam" id="PF02729"/>
    </source>
</evidence>
<dbReference type="AlphaFoldDB" id="A0A0R2CL91"/>
<protein>
    <recommendedName>
        <fullName evidence="3 8">Aspartate carbamoyltransferase</fullName>
        <ecNumber evidence="3 8">2.1.3.2</ecNumber>
    </recommendedName>
</protein>
<feature type="domain" description="Aspartate/ornithine carbamoyltransferase Asp/Orn-binding" evidence="10">
    <location>
        <begin position="96"/>
        <end position="241"/>
    </location>
</feature>
<feature type="domain" description="Aspartate/ornithine carbamoyltransferase carbamoyl-P binding" evidence="11">
    <location>
        <begin position="1"/>
        <end position="90"/>
    </location>
</feature>
<dbReference type="PATRIC" id="fig|1133569.4.peg.411"/>
<evidence type="ECO:0000256" key="9">
    <source>
        <dbReference type="RuleBase" id="RU003634"/>
    </source>
</evidence>
<reference evidence="12 13" key="1">
    <citation type="journal article" date="2015" name="Genome Announc.">
        <title>Expanding the biotechnology potential of lactobacilli through comparative genomics of 213 strains and associated genera.</title>
        <authorList>
            <person name="Sun Z."/>
            <person name="Harris H.M."/>
            <person name="McCann A."/>
            <person name="Guo C."/>
            <person name="Argimon S."/>
            <person name="Zhang W."/>
            <person name="Yang X."/>
            <person name="Jeffery I.B."/>
            <person name="Cooney J.C."/>
            <person name="Kagawa T.F."/>
            <person name="Liu W."/>
            <person name="Song Y."/>
            <person name="Salvetti E."/>
            <person name="Wrobel A."/>
            <person name="Rasinkangas P."/>
            <person name="Parkhill J."/>
            <person name="Rea M.C."/>
            <person name="O'Sullivan O."/>
            <person name="Ritari J."/>
            <person name="Douillard F.P."/>
            <person name="Paul Ross R."/>
            <person name="Yang R."/>
            <person name="Briner A.E."/>
            <person name="Felis G.E."/>
            <person name="de Vos W.M."/>
            <person name="Barrangou R."/>
            <person name="Klaenhammer T.R."/>
            <person name="Caufield P.W."/>
            <person name="Cui Y."/>
            <person name="Zhang H."/>
            <person name="O'Toole P.W."/>
        </authorList>
    </citation>
    <scope>NUCLEOTIDE SEQUENCE [LARGE SCALE GENOMIC DNA]</scope>
    <source>
        <strain evidence="12 13">DSM 20605</strain>
    </source>
</reference>
<dbReference type="UniPathway" id="UPA00070">
    <property type="reaction ID" value="UER00116"/>
</dbReference>
<dbReference type="InterPro" id="IPR002082">
    <property type="entry name" value="Asp_carbamoyltransf"/>
</dbReference>
<comment type="caution">
    <text evidence="12">The sequence shown here is derived from an EMBL/GenBank/DDBJ whole genome shotgun (WGS) entry which is preliminary data.</text>
</comment>
<dbReference type="PRINTS" id="PR00100">
    <property type="entry name" value="AOTCASE"/>
</dbReference>
<dbReference type="EMBL" id="AYYX01000014">
    <property type="protein sequence ID" value="KRM89020.1"/>
    <property type="molecule type" value="Genomic_DNA"/>
</dbReference>
<evidence type="ECO:0000313" key="12">
    <source>
        <dbReference type="EMBL" id="KRM89020.1"/>
    </source>
</evidence>
<evidence type="ECO:0000313" key="13">
    <source>
        <dbReference type="Proteomes" id="UP000051576"/>
    </source>
</evidence>
<dbReference type="InterPro" id="IPR006132">
    <property type="entry name" value="Asp/Orn_carbamoyltranf_P-bd"/>
</dbReference>
<dbReference type="SUPFAM" id="SSF53671">
    <property type="entry name" value="Aspartate/ornithine carbamoyltransferase"/>
    <property type="match status" value="1"/>
</dbReference>
<dbReference type="STRING" id="1133569.FD21_GL000387"/>
<name>A0A0R2CL91_9LACO</name>
<dbReference type="EC" id="2.1.3.2" evidence="3 8"/>
<dbReference type="Proteomes" id="UP000051576">
    <property type="component" value="Unassembled WGS sequence"/>
</dbReference>
<dbReference type="GO" id="GO:0005829">
    <property type="term" value="C:cytosol"/>
    <property type="evidence" value="ECO:0007669"/>
    <property type="project" value="TreeGrafter"/>
</dbReference>